<keyword evidence="3" id="KW-1185">Reference proteome</keyword>
<organism evidence="2 3">
    <name type="scientific">Monosiga brevicollis</name>
    <name type="common">Choanoflagellate</name>
    <dbReference type="NCBI Taxonomy" id="81824"/>
    <lineage>
        <taxon>Eukaryota</taxon>
        <taxon>Choanoflagellata</taxon>
        <taxon>Craspedida</taxon>
        <taxon>Salpingoecidae</taxon>
        <taxon>Monosiga</taxon>
    </lineage>
</organism>
<dbReference type="InParanoid" id="A9VAY1"/>
<feature type="region of interest" description="Disordered" evidence="1">
    <location>
        <begin position="39"/>
        <end position="183"/>
    </location>
</feature>
<dbReference type="Proteomes" id="UP000001357">
    <property type="component" value="Unassembled WGS sequence"/>
</dbReference>
<evidence type="ECO:0000313" key="3">
    <source>
        <dbReference type="Proteomes" id="UP000001357"/>
    </source>
</evidence>
<sequence>MAGRKEAAATDAEVEYRDPWGDVDLLDKNFAAFEKRKQELAAKKQAEAAEQAAQAKAEEAKTTARDSHGERRSDSREKQDDRRSHHRHDDRRRHDDDRRRRDYDDRRRGHDDRRRGYDDRRRDYDERRRDRDDRRGRYHERDDRRRDYDDRRRDERRDHHSRRDREHARAKEPAPAPVEEAQPPMSINAVMVADRVNEILGAKTIRRSDLEPLFTPGFQLLALSDEQELGTRSELDDLLRILDGQAGWKVHVRRRLYIESTSNPDLSFALDIYAPGSGSLFDAHGPTDTAPTGATALLWRIQFNHCAQVYASAVEGTAVSETEVAQSDFMDTSVVKQALDLVLRPGGLTSDIALHYNDYINVPVLG</sequence>
<protein>
    <submittedName>
        <fullName evidence="2">Uncharacterized protein</fullName>
    </submittedName>
</protein>
<evidence type="ECO:0000313" key="2">
    <source>
        <dbReference type="EMBL" id="EDQ85243.1"/>
    </source>
</evidence>
<dbReference type="EMBL" id="CH991575">
    <property type="protein sequence ID" value="EDQ85243.1"/>
    <property type="molecule type" value="Genomic_DNA"/>
</dbReference>
<feature type="compositionally biased region" description="Basic and acidic residues" evidence="1">
    <location>
        <begin position="1"/>
        <end position="20"/>
    </location>
</feature>
<proteinExistence type="predicted"/>
<dbReference type="OMA" id="MSINAVM"/>
<dbReference type="RefSeq" id="XP_001749864.1">
    <property type="nucleotide sequence ID" value="XM_001749812.1"/>
</dbReference>
<feature type="compositionally biased region" description="Basic and acidic residues" evidence="1">
    <location>
        <begin position="92"/>
        <end position="172"/>
    </location>
</feature>
<dbReference type="GeneID" id="5895185"/>
<evidence type="ECO:0000256" key="1">
    <source>
        <dbReference type="SAM" id="MobiDB-lite"/>
    </source>
</evidence>
<reference evidence="2 3" key="1">
    <citation type="journal article" date="2008" name="Nature">
        <title>The genome of the choanoflagellate Monosiga brevicollis and the origin of metazoans.</title>
        <authorList>
            <consortium name="JGI Sequencing"/>
            <person name="King N."/>
            <person name="Westbrook M.J."/>
            <person name="Young S.L."/>
            <person name="Kuo A."/>
            <person name="Abedin M."/>
            <person name="Chapman J."/>
            <person name="Fairclough S."/>
            <person name="Hellsten U."/>
            <person name="Isogai Y."/>
            <person name="Letunic I."/>
            <person name="Marr M."/>
            <person name="Pincus D."/>
            <person name="Putnam N."/>
            <person name="Rokas A."/>
            <person name="Wright K.J."/>
            <person name="Zuzow R."/>
            <person name="Dirks W."/>
            <person name="Good M."/>
            <person name="Goodstein D."/>
            <person name="Lemons D."/>
            <person name="Li W."/>
            <person name="Lyons J.B."/>
            <person name="Morris A."/>
            <person name="Nichols S."/>
            <person name="Richter D.J."/>
            <person name="Salamov A."/>
            <person name="Bork P."/>
            <person name="Lim W.A."/>
            <person name="Manning G."/>
            <person name="Miller W.T."/>
            <person name="McGinnis W."/>
            <person name="Shapiro H."/>
            <person name="Tjian R."/>
            <person name="Grigoriev I.V."/>
            <person name="Rokhsar D."/>
        </authorList>
    </citation>
    <scope>NUCLEOTIDE SEQUENCE [LARGE SCALE GENOMIC DNA]</scope>
    <source>
        <strain evidence="3">MX1 / ATCC 50154</strain>
    </source>
</reference>
<feature type="compositionally biased region" description="Basic and acidic residues" evidence="1">
    <location>
        <begin position="56"/>
        <end position="83"/>
    </location>
</feature>
<gene>
    <name evidence="2" type="ORF">MONBRDRAFT_29387</name>
</gene>
<dbReference type="KEGG" id="mbr:MONBRDRAFT_29387"/>
<feature type="region of interest" description="Disordered" evidence="1">
    <location>
        <begin position="1"/>
        <end position="21"/>
    </location>
</feature>
<accession>A9VAY1</accession>
<name>A9VAY1_MONBE</name>
<dbReference type="AlphaFoldDB" id="A9VAY1"/>